<reference evidence="7 8" key="1">
    <citation type="submission" date="2016-11" db="EMBL/GenBank/DDBJ databases">
        <authorList>
            <person name="Jaros S."/>
            <person name="Januszkiewicz K."/>
            <person name="Wedrychowicz H."/>
        </authorList>
    </citation>
    <scope>NUCLEOTIDE SEQUENCE [LARGE SCALE GENOMIC DNA]</scope>
    <source>
        <strain evidence="7 8">DSM 21758</strain>
    </source>
</reference>
<keyword evidence="8" id="KW-1185">Reference proteome</keyword>
<gene>
    <name evidence="7" type="ORF">SAMN02745163_04142</name>
</gene>
<keyword evidence="2 5" id="KW-0812">Transmembrane</keyword>
<evidence type="ECO:0000256" key="3">
    <source>
        <dbReference type="ARBA" id="ARBA00022989"/>
    </source>
</evidence>
<dbReference type="Proteomes" id="UP000184310">
    <property type="component" value="Unassembled WGS sequence"/>
</dbReference>
<organism evidence="7 8">
    <name type="scientific">Clostridium cavendishii DSM 21758</name>
    <dbReference type="NCBI Taxonomy" id="1121302"/>
    <lineage>
        <taxon>Bacteria</taxon>
        <taxon>Bacillati</taxon>
        <taxon>Bacillota</taxon>
        <taxon>Clostridia</taxon>
        <taxon>Eubacteriales</taxon>
        <taxon>Clostridiaceae</taxon>
        <taxon>Clostridium</taxon>
    </lineage>
</organism>
<dbReference type="EMBL" id="FQZB01000021">
    <property type="protein sequence ID" value="SHK61654.1"/>
    <property type="molecule type" value="Genomic_DNA"/>
</dbReference>
<dbReference type="AlphaFoldDB" id="A0A1M6TXP4"/>
<dbReference type="Pfam" id="PF12698">
    <property type="entry name" value="ABC2_membrane_3"/>
    <property type="match status" value="1"/>
</dbReference>
<dbReference type="RefSeq" id="WP_072992823.1">
    <property type="nucleotide sequence ID" value="NZ_FQZB01000021.1"/>
</dbReference>
<dbReference type="InterPro" id="IPR052902">
    <property type="entry name" value="ABC-2_transporter"/>
</dbReference>
<feature type="domain" description="ABC-2 type transporter transmembrane" evidence="6">
    <location>
        <begin position="20"/>
        <end position="343"/>
    </location>
</feature>
<feature type="transmembrane region" description="Helical" evidence="5">
    <location>
        <begin position="243"/>
        <end position="264"/>
    </location>
</feature>
<evidence type="ECO:0000313" key="7">
    <source>
        <dbReference type="EMBL" id="SHK61654.1"/>
    </source>
</evidence>
<protein>
    <submittedName>
        <fullName evidence="7">ABC-2 type transporter</fullName>
    </submittedName>
</protein>
<dbReference type="GO" id="GO:0016020">
    <property type="term" value="C:membrane"/>
    <property type="evidence" value="ECO:0007669"/>
    <property type="project" value="UniProtKB-SubCell"/>
</dbReference>
<comment type="subcellular location">
    <subcellularLocation>
        <location evidence="1">Membrane</location>
        <topology evidence="1">Multi-pass membrane protein</topology>
    </subcellularLocation>
</comment>
<feature type="transmembrane region" description="Helical" evidence="5">
    <location>
        <begin position="208"/>
        <end position="231"/>
    </location>
</feature>
<feature type="transmembrane region" description="Helical" evidence="5">
    <location>
        <begin position="20"/>
        <end position="38"/>
    </location>
</feature>
<dbReference type="STRING" id="1121302.SAMN02745163_04142"/>
<evidence type="ECO:0000256" key="2">
    <source>
        <dbReference type="ARBA" id="ARBA00022692"/>
    </source>
</evidence>
<dbReference type="PANTHER" id="PTHR43027:SF1">
    <property type="entry name" value="DOXORUBICIN RESISTANCE ABC TRANSPORTER PERMEASE PROTEIN DRRC-RELATED"/>
    <property type="match status" value="1"/>
</dbReference>
<accession>A0A1M6TXP4</accession>
<evidence type="ECO:0000256" key="1">
    <source>
        <dbReference type="ARBA" id="ARBA00004141"/>
    </source>
</evidence>
<keyword evidence="3 5" id="KW-1133">Transmembrane helix</keyword>
<dbReference type="PANTHER" id="PTHR43027">
    <property type="entry name" value="DOXORUBICIN RESISTANCE ABC TRANSPORTER PERMEASE PROTEIN DRRC-RELATED"/>
    <property type="match status" value="1"/>
</dbReference>
<feature type="transmembrane region" description="Helical" evidence="5">
    <location>
        <begin position="164"/>
        <end position="187"/>
    </location>
</feature>
<evidence type="ECO:0000256" key="4">
    <source>
        <dbReference type="ARBA" id="ARBA00023136"/>
    </source>
</evidence>
<dbReference type="InterPro" id="IPR013525">
    <property type="entry name" value="ABC2_TM"/>
</dbReference>
<name>A0A1M6TXP4_9CLOT</name>
<dbReference type="GO" id="GO:0140359">
    <property type="term" value="F:ABC-type transporter activity"/>
    <property type="evidence" value="ECO:0007669"/>
    <property type="project" value="InterPro"/>
</dbReference>
<feature type="transmembrane region" description="Helical" evidence="5">
    <location>
        <begin position="271"/>
        <end position="290"/>
    </location>
</feature>
<proteinExistence type="predicted"/>
<evidence type="ECO:0000313" key="8">
    <source>
        <dbReference type="Proteomes" id="UP000184310"/>
    </source>
</evidence>
<feature type="transmembrane region" description="Helical" evidence="5">
    <location>
        <begin position="331"/>
        <end position="350"/>
    </location>
</feature>
<keyword evidence="4 5" id="KW-0472">Membrane</keyword>
<evidence type="ECO:0000259" key="6">
    <source>
        <dbReference type="Pfam" id="PF12698"/>
    </source>
</evidence>
<sequence length="359" mass="40773">MRILSTAYITLIRYLRNKLVLMFFILGPIAFVLIMQGADYKIEFKNREKVGYCFDIGNKVSEGVLELLNTNKIKEKIEIKEYKTLSSALEDMEKGDLETFIYSEGKEEIKIYNTTSFSSVNLIVDSYLTEVKKQYLNIRNENVKKSEVETMRIKTEGKIPNANIRILIAVTITLLFYVSILTAYSIIKNYRNNTYIRIRCSSAKAIENYLGISIGNILFMFIVLSIVIIMGKLVIGIEFNIGILKLILIALMFFLFASNLGAITTYISRNIYVDALMLFSINFLFVFPVMTEAFNPGGNSVPNIIKMHSPHYYCYNGMLGSLYTNVNGANSGLLIVGGVAVITTIVVMLLERRKAYEYI</sequence>
<evidence type="ECO:0000256" key="5">
    <source>
        <dbReference type="SAM" id="Phobius"/>
    </source>
</evidence>